<organism evidence="3 4">
    <name type="scientific">Xenophilus arseniciresistens</name>
    <dbReference type="NCBI Taxonomy" id="1283306"/>
    <lineage>
        <taxon>Bacteria</taxon>
        <taxon>Pseudomonadati</taxon>
        <taxon>Pseudomonadota</taxon>
        <taxon>Betaproteobacteria</taxon>
        <taxon>Burkholderiales</taxon>
        <taxon>Comamonadaceae</taxon>
        <taxon>Xenophilus</taxon>
    </lineage>
</organism>
<reference evidence="3" key="1">
    <citation type="submission" date="2023-01" db="EMBL/GenBank/DDBJ databases">
        <title>Xenophilus mangrovi sp. nov., isolated from soil of Mangrove nature reserve.</title>
        <authorList>
            <person name="Xu S."/>
            <person name="Liu Z."/>
            <person name="Xu Y."/>
        </authorList>
    </citation>
    <scope>NUCLEOTIDE SEQUENCE</scope>
    <source>
        <strain evidence="3">YW8</strain>
    </source>
</reference>
<dbReference type="Pfam" id="PF00378">
    <property type="entry name" value="ECH_1"/>
    <property type="match status" value="1"/>
</dbReference>
<evidence type="ECO:0000256" key="1">
    <source>
        <dbReference type="ARBA" id="ARBA00005254"/>
    </source>
</evidence>
<dbReference type="Proteomes" id="UP001212602">
    <property type="component" value="Unassembled WGS sequence"/>
</dbReference>
<dbReference type="GO" id="GO:0006635">
    <property type="term" value="P:fatty acid beta-oxidation"/>
    <property type="evidence" value="ECO:0007669"/>
    <property type="project" value="TreeGrafter"/>
</dbReference>
<accession>A0AAE3NCP7</accession>
<protein>
    <submittedName>
        <fullName evidence="3">Enoyl-CoA hydratase</fullName>
    </submittedName>
</protein>
<dbReference type="SUPFAM" id="SSF52096">
    <property type="entry name" value="ClpP/crotonase"/>
    <property type="match status" value="1"/>
</dbReference>
<dbReference type="InterPro" id="IPR001753">
    <property type="entry name" value="Enoyl-CoA_hydra/iso"/>
</dbReference>
<gene>
    <name evidence="3" type="ORF">PGB34_18640</name>
</gene>
<dbReference type="InterPro" id="IPR018376">
    <property type="entry name" value="Enoyl-CoA_hyd/isom_CS"/>
</dbReference>
<dbReference type="GO" id="GO:0003824">
    <property type="term" value="F:catalytic activity"/>
    <property type="evidence" value="ECO:0007669"/>
    <property type="project" value="InterPro"/>
</dbReference>
<sequence>MSQADCVELTLGPQGVAQIVVNRPQQHNAMSMPMYGALLAHLQRCAQEPSVRAVLFKGTGGKSFISGTDISHFADFESGEQGLRYEAHVEEVVGAVERLGVPTIAVVQGWAVGGGLAIATACDFRLCSEGSQFGAPIAKTLSNTLSARNIARLVAAFGVPRVKRMLMLAEYLSAPEALACGYVLQVCEGAQLDDAAQALAQRLIGLSSVTQMAVKESLRRLVQEHSLADDDLVQQVYGSQAFRDGVARFNGAAGRSRRP</sequence>
<evidence type="ECO:0000256" key="2">
    <source>
        <dbReference type="RuleBase" id="RU003707"/>
    </source>
</evidence>
<keyword evidence="4" id="KW-1185">Reference proteome</keyword>
<name>A0AAE3NCP7_9BURK</name>
<dbReference type="InterPro" id="IPR029045">
    <property type="entry name" value="ClpP/crotonase-like_dom_sf"/>
</dbReference>
<comment type="similarity">
    <text evidence="1 2">Belongs to the enoyl-CoA hydratase/isomerase family.</text>
</comment>
<dbReference type="PANTHER" id="PTHR11941">
    <property type="entry name" value="ENOYL-COA HYDRATASE-RELATED"/>
    <property type="match status" value="1"/>
</dbReference>
<dbReference type="PANTHER" id="PTHR11941:SF54">
    <property type="entry name" value="ENOYL-COA HYDRATASE, MITOCHONDRIAL"/>
    <property type="match status" value="1"/>
</dbReference>
<dbReference type="Gene3D" id="3.90.226.10">
    <property type="entry name" value="2-enoyl-CoA Hydratase, Chain A, domain 1"/>
    <property type="match status" value="1"/>
</dbReference>
<proteinExistence type="inferred from homology"/>
<dbReference type="CDD" id="cd06558">
    <property type="entry name" value="crotonase-like"/>
    <property type="match status" value="1"/>
</dbReference>
<dbReference type="PROSITE" id="PS00166">
    <property type="entry name" value="ENOYL_COA_HYDRATASE"/>
    <property type="match status" value="1"/>
</dbReference>
<dbReference type="NCBIfam" id="NF004796">
    <property type="entry name" value="PRK06144.1"/>
    <property type="match status" value="1"/>
</dbReference>
<dbReference type="RefSeq" id="WP_271429608.1">
    <property type="nucleotide sequence ID" value="NZ_JAQIPB010000009.1"/>
</dbReference>
<dbReference type="EMBL" id="JAQIPB010000009">
    <property type="protein sequence ID" value="MDA7418391.1"/>
    <property type="molecule type" value="Genomic_DNA"/>
</dbReference>
<evidence type="ECO:0000313" key="3">
    <source>
        <dbReference type="EMBL" id="MDA7418391.1"/>
    </source>
</evidence>
<evidence type="ECO:0000313" key="4">
    <source>
        <dbReference type="Proteomes" id="UP001212602"/>
    </source>
</evidence>
<dbReference type="AlphaFoldDB" id="A0AAE3NCP7"/>
<comment type="caution">
    <text evidence="3">The sequence shown here is derived from an EMBL/GenBank/DDBJ whole genome shotgun (WGS) entry which is preliminary data.</text>
</comment>